<evidence type="ECO:0000313" key="7">
    <source>
        <dbReference type="EMBL" id="EIJ38681.1"/>
    </source>
</evidence>
<keyword evidence="4" id="KW-0862">Zinc</keyword>
<dbReference type="HOGENOM" id="CLU_1684218_0_0_10"/>
<dbReference type="OrthoDB" id="517279at2"/>
<gene>
    <name evidence="7" type="ORF">JoomaDRAFT_1670</name>
</gene>
<dbReference type="eggNOG" id="COG1310">
    <property type="taxonomic scope" value="Bacteria"/>
</dbReference>
<accession>I3C4Y8</accession>
<dbReference type="Proteomes" id="UP000004690">
    <property type="component" value="Unassembled WGS sequence"/>
</dbReference>
<dbReference type="AlphaFoldDB" id="I3C4Y8"/>
<dbReference type="STRING" id="926559.JoomaDRAFT_1670"/>
<keyword evidence="8" id="KW-1185">Reference proteome</keyword>
<dbReference type="RefSeq" id="WP_008611938.1">
    <property type="nucleotide sequence ID" value="NZ_JH651379.1"/>
</dbReference>
<evidence type="ECO:0000256" key="3">
    <source>
        <dbReference type="ARBA" id="ARBA00022801"/>
    </source>
</evidence>
<evidence type="ECO:0000313" key="8">
    <source>
        <dbReference type="Proteomes" id="UP000004690"/>
    </source>
</evidence>
<feature type="domain" description="JAB" evidence="6">
    <location>
        <begin position="25"/>
        <end position="125"/>
    </location>
</feature>
<dbReference type="GO" id="GO:0046872">
    <property type="term" value="F:metal ion binding"/>
    <property type="evidence" value="ECO:0007669"/>
    <property type="project" value="UniProtKB-KW"/>
</dbReference>
<evidence type="ECO:0000256" key="5">
    <source>
        <dbReference type="ARBA" id="ARBA00023049"/>
    </source>
</evidence>
<sequence length="156" mass="17875">MQSIKKVHYKKQAIEMFQSEIEKFEGLESGGVLIGHLEDDVLIIDKASNGGPNAVHEEFYFRADPNYIDMFIDMEIANSDCKLRYIGEWHTHPQIDPTPSDLDLQSLNEISESSGDFCILLIIGAINFQPKFFSKQAISIIKHVKERKFYLLKLNP</sequence>
<dbReference type="Pfam" id="PF14464">
    <property type="entry name" value="Prok-JAB"/>
    <property type="match status" value="1"/>
</dbReference>
<keyword evidence="3" id="KW-0378">Hydrolase</keyword>
<evidence type="ECO:0000256" key="2">
    <source>
        <dbReference type="ARBA" id="ARBA00022723"/>
    </source>
</evidence>
<dbReference type="Gene3D" id="3.40.140.10">
    <property type="entry name" value="Cytidine Deaminase, domain 2"/>
    <property type="match status" value="1"/>
</dbReference>
<keyword evidence="1" id="KW-0645">Protease</keyword>
<evidence type="ECO:0000256" key="4">
    <source>
        <dbReference type="ARBA" id="ARBA00022833"/>
    </source>
</evidence>
<proteinExistence type="predicted"/>
<name>I3C4Y8_9FLAO</name>
<dbReference type="GO" id="GO:0008237">
    <property type="term" value="F:metallopeptidase activity"/>
    <property type="evidence" value="ECO:0007669"/>
    <property type="project" value="UniProtKB-KW"/>
</dbReference>
<dbReference type="GO" id="GO:0006508">
    <property type="term" value="P:proteolysis"/>
    <property type="evidence" value="ECO:0007669"/>
    <property type="project" value="UniProtKB-KW"/>
</dbReference>
<keyword evidence="5" id="KW-0482">Metalloprotease</keyword>
<evidence type="ECO:0000259" key="6">
    <source>
        <dbReference type="Pfam" id="PF14464"/>
    </source>
</evidence>
<dbReference type="SUPFAM" id="SSF102712">
    <property type="entry name" value="JAB1/MPN domain"/>
    <property type="match status" value="1"/>
</dbReference>
<organism evidence="7 8">
    <name type="scientific">Galbibacter orientalis DSM 19592</name>
    <dbReference type="NCBI Taxonomy" id="926559"/>
    <lineage>
        <taxon>Bacteria</taxon>
        <taxon>Pseudomonadati</taxon>
        <taxon>Bacteroidota</taxon>
        <taxon>Flavobacteriia</taxon>
        <taxon>Flavobacteriales</taxon>
        <taxon>Flavobacteriaceae</taxon>
        <taxon>Galbibacter</taxon>
    </lineage>
</organism>
<reference evidence="7 8" key="1">
    <citation type="submission" date="2012-02" db="EMBL/GenBank/DDBJ databases">
        <title>Improved High-Quality Draft genome of Joostella marina DSM 19592.</title>
        <authorList>
            <consortium name="US DOE Joint Genome Institute (JGI-PGF)"/>
            <person name="Lucas S."/>
            <person name="Copeland A."/>
            <person name="Lapidus A."/>
            <person name="Bruce D."/>
            <person name="Goodwin L."/>
            <person name="Pitluck S."/>
            <person name="Peters L."/>
            <person name="Chertkov O."/>
            <person name="Ovchinnikova G."/>
            <person name="Kyrpides N."/>
            <person name="Mavromatis K."/>
            <person name="Detter J.C."/>
            <person name="Han C."/>
            <person name="Land M."/>
            <person name="Hauser L."/>
            <person name="Markowitz V."/>
            <person name="Cheng J.-F."/>
            <person name="Hugenholtz P."/>
            <person name="Woyke T."/>
            <person name="Wu D."/>
            <person name="Tindall B."/>
            <person name="Brambilla E."/>
            <person name="Klenk H.-P."/>
            <person name="Eisen J.A."/>
        </authorList>
    </citation>
    <scope>NUCLEOTIDE SEQUENCE [LARGE SCALE GENOMIC DNA]</scope>
    <source>
        <strain evidence="7 8">DSM 19592</strain>
    </source>
</reference>
<evidence type="ECO:0000256" key="1">
    <source>
        <dbReference type="ARBA" id="ARBA00022670"/>
    </source>
</evidence>
<keyword evidence="2" id="KW-0479">Metal-binding</keyword>
<protein>
    <recommendedName>
        <fullName evidence="6">JAB domain-containing protein</fullName>
    </recommendedName>
</protein>
<dbReference type="EMBL" id="JH651379">
    <property type="protein sequence ID" value="EIJ38681.1"/>
    <property type="molecule type" value="Genomic_DNA"/>
</dbReference>
<dbReference type="InterPro" id="IPR028090">
    <property type="entry name" value="JAB_dom_prok"/>
</dbReference>